<sequence length="800" mass="84764">MNLSRFVGATSREVMRQVRMALGPDALIVSNRRINGGVEVMAGDPTAMAEAEATAAELPAAVSQDVPKDRPRPAAAQPAPVAPPSAPPLGAAEVLGAISALRGEMENRMQGLAWGQHLRRTPVAAALFRRLLEAGFSTALVRAMLQRLPEGLGHEYALEWARKELITHLPVLRHEDDLLGQGGVFALVGPTGVGKTTTLAKLAARCVLREGADRVLMITTDTYRIGAHEQLQIYGKLMGVPVLSVQDADGLQRVLRDMGERRIVLIDNVGISQRDRLVAEQAAMLCNAGMPVRKLLVLNAASQGDTLDEVAHAYRSGAGDDVAGCIITKLDEASRIGAALDTAIRHRLPIQYVSHGQKVPEHLTVPRAIDLVNQALGAQGDAAALYTPTDADLSALWSANQPGAGGSVQDARQQARTRQLLMAAISGPRGGLAANELDAGLAWLDREIASVQARAVLLRQQQADAALAPDALVQPQVALLEKAYPKTCHRYLLVSHARTRVAVGKDGAGAYLCASLALSDQGVALAAPLQQLELPQGSIASWAPAGSADAASRVAWFALQLPQLPTVHLFDADTALTPELLRNADALWLARCTGARKLEHEACPTTAQAISKTLTHRPVPARLDGVQTLSASQAGGMLGASAQGVADALWVAEAAVSLGARRGASKTCRYISARRIDAQGKVLAQYHGLANLEEGEAGTDELARWLVLQEESKAGHRLMVQAWQSLDACHTGVDRWIAWALVAGQLGAAAWQVRNAAGAQSLRRVLAHMAEGQGNLTDRQLVSGLLKLYALTELSQAARG</sequence>
<feature type="domain" description="AAA+ ATPase" evidence="15">
    <location>
        <begin position="181"/>
        <end position="354"/>
    </location>
</feature>
<dbReference type="PANTHER" id="PTHR43134:SF3">
    <property type="entry name" value="FLAGELLAR BIOSYNTHESIS PROTEIN FLHF"/>
    <property type="match status" value="1"/>
</dbReference>
<evidence type="ECO:0000256" key="6">
    <source>
        <dbReference type="ARBA" id="ARBA00022741"/>
    </source>
</evidence>
<evidence type="ECO:0000256" key="13">
    <source>
        <dbReference type="NCBIfam" id="TIGR03499"/>
    </source>
</evidence>
<evidence type="ECO:0000256" key="11">
    <source>
        <dbReference type="ARBA" id="ARBA00023225"/>
    </source>
</evidence>
<dbReference type="GO" id="GO:0003924">
    <property type="term" value="F:GTPase activity"/>
    <property type="evidence" value="ECO:0007669"/>
    <property type="project" value="UniProtKB-UniRule"/>
</dbReference>
<keyword evidence="5" id="KW-1003">Cell membrane</keyword>
<evidence type="ECO:0000256" key="8">
    <source>
        <dbReference type="ARBA" id="ARBA00022927"/>
    </source>
</evidence>
<keyword evidence="17" id="KW-0966">Cell projection</keyword>
<dbReference type="InterPro" id="IPR003593">
    <property type="entry name" value="AAA+_ATPase"/>
</dbReference>
<evidence type="ECO:0000256" key="1">
    <source>
        <dbReference type="ARBA" id="ARBA00004413"/>
    </source>
</evidence>
<dbReference type="PANTHER" id="PTHR43134">
    <property type="entry name" value="SIGNAL RECOGNITION PARTICLE RECEPTOR SUBUNIT ALPHA"/>
    <property type="match status" value="1"/>
</dbReference>
<dbReference type="GO" id="GO:0005047">
    <property type="term" value="F:signal recognition particle binding"/>
    <property type="evidence" value="ECO:0007669"/>
    <property type="project" value="TreeGrafter"/>
</dbReference>
<evidence type="ECO:0000313" key="18">
    <source>
        <dbReference type="EMBL" id="SOE49519.1"/>
    </source>
</evidence>
<dbReference type="GO" id="GO:0006614">
    <property type="term" value="P:SRP-dependent cotranslational protein targeting to membrane"/>
    <property type="evidence" value="ECO:0007669"/>
    <property type="project" value="UniProtKB-UniRule"/>
</dbReference>
<reference evidence="17 19" key="1">
    <citation type="submission" date="2016-06" db="EMBL/GenBank/DDBJ databases">
        <authorList>
            <person name="Kjaerup R.B."/>
            <person name="Dalgaard T.S."/>
            <person name="Juul-Madsen H.R."/>
        </authorList>
    </citation>
    <scope>NUCLEOTIDE SEQUENCE [LARGE SCALE GENOMIC DNA]</scope>
    <source>
        <strain evidence="17">Orrdi1</strain>
    </source>
</reference>
<dbReference type="GO" id="GO:0005525">
    <property type="term" value="F:GTP binding"/>
    <property type="evidence" value="ECO:0007669"/>
    <property type="project" value="UniProtKB-UniRule"/>
</dbReference>
<accession>A0A1C3JZ67</accession>
<dbReference type="OrthoDB" id="9778554at2"/>
<keyword evidence="7" id="KW-1005">Bacterial flagellum biogenesis</keyword>
<evidence type="ECO:0000256" key="5">
    <source>
        <dbReference type="ARBA" id="ARBA00022475"/>
    </source>
</evidence>
<evidence type="ECO:0000256" key="3">
    <source>
        <dbReference type="ARBA" id="ARBA00014919"/>
    </source>
</evidence>
<dbReference type="GO" id="GO:0015031">
    <property type="term" value="P:protein transport"/>
    <property type="evidence" value="ECO:0007669"/>
    <property type="project" value="UniProtKB-KW"/>
</dbReference>
<dbReference type="Pfam" id="PF00448">
    <property type="entry name" value="SRP54"/>
    <property type="match status" value="1"/>
</dbReference>
<dbReference type="GO" id="GO:0044781">
    <property type="term" value="P:bacterial-type flagellum organization"/>
    <property type="evidence" value="ECO:0007669"/>
    <property type="project" value="UniProtKB-UniRule"/>
</dbReference>
<gene>
    <name evidence="17" type="ORF">ODI_01670</name>
    <name evidence="18" type="ORF">ODI_R2132</name>
</gene>
<evidence type="ECO:0000256" key="12">
    <source>
        <dbReference type="ARBA" id="ARBA00025337"/>
    </source>
</evidence>
<keyword evidence="19" id="KW-1185">Reference proteome</keyword>
<dbReference type="EMBL" id="FLRC01000010">
    <property type="protein sequence ID" value="SBT24550.1"/>
    <property type="molecule type" value="Genomic_DNA"/>
</dbReference>
<keyword evidence="17" id="KW-0969">Cilium</keyword>
<dbReference type="FunFam" id="3.40.50.300:FF:000695">
    <property type="entry name" value="Flagellar biosynthesis regulator FlhF"/>
    <property type="match status" value="1"/>
</dbReference>
<dbReference type="GO" id="GO:0005886">
    <property type="term" value="C:plasma membrane"/>
    <property type="evidence" value="ECO:0007669"/>
    <property type="project" value="UniProtKB-SubCell"/>
</dbReference>
<dbReference type="RefSeq" id="WP_067750924.1">
    <property type="nucleotide sequence ID" value="NZ_LT907988.1"/>
</dbReference>
<keyword evidence="10" id="KW-0472">Membrane</keyword>
<dbReference type="AlphaFoldDB" id="A0A1C3JZ67"/>
<dbReference type="EMBL" id="LT907988">
    <property type="protein sequence ID" value="SOE49519.1"/>
    <property type="molecule type" value="Genomic_DNA"/>
</dbReference>
<evidence type="ECO:0000259" key="16">
    <source>
        <dbReference type="SMART" id="SM00962"/>
    </source>
</evidence>
<dbReference type="InterPro" id="IPR020006">
    <property type="entry name" value="FlhF"/>
</dbReference>
<evidence type="ECO:0000256" key="4">
    <source>
        <dbReference type="ARBA" id="ARBA00022448"/>
    </source>
</evidence>
<dbReference type="Proteomes" id="UP000078558">
    <property type="component" value="Chromosome I"/>
</dbReference>
<evidence type="ECO:0000259" key="15">
    <source>
        <dbReference type="SMART" id="SM00382"/>
    </source>
</evidence>
<reference evidence="18 19" key="2">
    <citation type="submission" date="2017-08" db="EMBL/GenBank/DDBJ databases">
        <authorList>
            <person name="de Groot N.N."/>
        </authorList>
    </citation>
    <scope>NUCLEOTIDE SEQUENCE [LARGE SCALE GENOMIC DNA]</scope>
    <source>
        <strain evidence="18">Orrdi1</strain>
    </source>
</reference>
<keyword evidence="4" id="KW-0813">Transport</keyword>
<dbReference type="Gene3D" id="3.40.50.300">
    <property type="entry name" value="P-loop containing nucleotide triphosphate hydrolases"/>
    <property type="match status" value="1"/>
</dbReference>
<dbReference type="STRING" id="1851544.ODI_01670"/>
<comment type="subcellular location">
    <subcellularLocation>
        <location evidence="1">Cell membrane</location>
        <topology evidence="1">Peripheral membrane protein</topology>
        <orientation evidence="1">Cytoplasmic side</orientation>
    </subcellularLocation>
</comment>
<dbReference type="InterPro" id="IPR000897">
    <property type="entry name" value="SRP54_GTPase_dom"/>
</dbReference>
<feature type="compositionally biased region" description="Low complexity" evidence="14">
    <location>
        <begin position="52"/>
        <end position="61"/>
    </location>
</feature>
<evidence type="ECO:0000256" key="14">
    <source>
        <dbReference type="SAM" id="MobiDB-lite"/>
    </source>
</evidence>
<comment type="function">
    <text evidence="12">Necessary for flagellar biosynthesis. May be involved in translocation of the flagellum.</text>
</comment>
<feature type="region of interest" description="Disordered" evidence="14">
    <location>
        <begin position="52"/>
        <end position="88"/>
    </location>
</feature>
<organism evidence="17 19">
    <name type="scientific">Orrella dioscoreae</name>
    <dbReference type="NCBI Taxonomy" id="1851544"/>
    <lineage>
        <taxon>Bacteria</taxon>
        <taxon>Pseudomonadati</taxon>
        <taxon>Pseudomonadota</taxon>
        <taxon>Betaproteobacteria</taxon>
        <taxon>Burkholderiales</taxon>
        <taxon>Alcaligenaceae</taxon>
        <taxon>Orrella</taxon>
    </lineage>
</organism>
<dbReference type="SMART" id="SM00382">
    <property type="entry name" value="AAA"/>
    <property type="match status" value="1"/>
</dbReference>
<keyword evidence="17" id="KW-0282">Flagellum</keyword>
<keyword evidence="9" id="KW-0342">GTP-binding</keyword>
<evidence type="ECO:0000256" key="10">
    <source>
        <dbReference type="ARBA" id="ARBA00023136"/>
    </source>
</evidence>
<dbReference type="InterPro" id="IPR047040">
    <property type="entry name" value="FlhF__GTPase_dom"/>
</dbReference>
<comment type="similarity">
    <text evidence="2">Belongs to the GTP-binding SRP family.</text>
</comment>
<dbReference type="NCBIfam" id="TIGR03499">
    <property type="entry name" value="FlhF"/>
    <property type="match status" value="1"/>
</dbReference>
<keyword evidence="6" id="KW-0547">Nucleotide-binding</keyword>
<dbReference type="SUPFAM" id="SSF52540">
    <property type="entry name" value="P-loop containing nucleoside triphosphate hydrolases"/>
    <property type="match status" value="1"/>
</dbReference>
<name>A0A1C3JZ67_9BURK</name>
<protein>
    <recommendedName>
        <fullName evidence="3 13">Flagellar biosynthesis protein FlhF</fullName>
    </recommendedName>
</protein>
<evidence type="ECO:0000256" key="7">
    <source>
        <dbReference type="ARBA" id="ARBA00022795"/>
    </source>
</evidence>
<evidence type="ECO:0000256" key="9">
    <source>
        <dbReference type="ARBA" id="ARBA00023134"/>
    </source>
</evidence>
<dbReference type="KEGG" id="odi:ODI_R2132"/>
<evidence type="ECO:0000256" key="2">
    <source>
        <dbReference type="ARBA" id="ARBA00008531"/>
    </source>
</evidence>
<evidence type="ECO:0000313" key="17">
    <source>
        <dbReference type="EMBL" id="SBT24550.1"/>
    </source>
</evidence>
<feature type="domain" description="SRP54-type proteins GTP-binding" evidence="16">
    <location>
        <begin position="182"/>
        <end position="377"/>
    </location>
</feature>
<evidence type="ECO:0000313" key="19">
    <source>
        <dbReference type="Proteomes" id="UP000078558"/>
    </source>
</evidence>
<proteinExistence type="inferred from homology"/>
<dbReference type="InterPro" id="IPR027417">
    <property type="entry name" value="P-loop_NTPase"/>
</dbReference>
<dbReference type="SMART" id="SM00962">
    <property type="entry name" value="SRP54"/>
    <property type="match status" value="1"/>
</dbReference>
<keyword evidence="8" id="KW-0653">Protein transport</keyword>
<dbReference type="CDD" id="cd17873">
    <property type="entry name" value="FlhF"/>
    <property type="match status" value="1"/>
</dbReference>
<keyword evidence="11" id="KW-1006">Bacterial flagellum protein export</keyword>